<reference evidence="2 3" key="1">
    <citation type="journal article" date="2015" name="Nature">
        <title>rRNA introns, odd ribosomes, and small enigmatic genomes across a large radiation of phyla.</title>
        <authorList>
            <person name="Brown C.T."/>
            <person name="Hug L.A."/>
            <person name="Thomas B.C."/>
            <person name="Sharon I."/>
            <person name="Castelle C.J."/>
            <person name="Singh A."/>
            <person name="Wilkins M.J."/>
            <person name="Williams K.H."/>
            <person name="Banfield J.F."/>
        </authorList>
    </citation>
    <scope>NUCLEOTIDE SEQUENCE [LARGE SCALE GENOMIC DNA]</scope>
</reference>
<feature type="transmembrane region" description="Helical" evidence="1">
    <location>
        <begin position="85"/>
        <end position="103"/>
    </location>
</feature>
<dbReference type="SUPFAM" id="SSF103473">
    <property type="entry name" value="MFS general substrate transporter"/>
    <property type="match status" value="1"/>
</dbReference>
<dbReference type="GO" id="GO:0022857">
    <property type="term" value="F:transmembrane transporter activity"/>
    <property type="evidence" value="ECO:0007669"/>
    <property type="project" value="InterPro"/>
</dbReference>
<feature type="transmembrane region" description="Helical" evidence="1">
    <location>
        <begin position="21"/>
        <end position="50"/>
    </location>
</feature>
<comment type="caution">
    <text evidence="2">The sequence shown here is derived from an EMBL/GenBank/DDBJ whole genome shotgun (WGS) entry which is preliminary data.</text>
</comment>
<gene>
    <name evidence="2" type="ORF">US50_C0016G0027</name>
</gene>
<evidence type="ECO:0000313" key="3">
    <source>
        <dbReference type="Proteomes" id="UP000033876"/>
    </source>
</evidence>
<dbReference type="InterPro" id="IPR036259">
    <property type="entry name" value="MFS_trans_sf"/>
</dbReference>
<evidence type="ECO:0000256" key="1">
    <source>
        <dbReference type="SAM" id="Phobius"/>
    </source>
</evidence>
<dbReference type="AlphaFoldDB" id="A0A0G0GZE4"/>
<keyword evidence="1" id="KW-0812">Transmembrane</keyword>
<dbReference type="Pfam" id="PF07690">
    <property type="entry name" value="MFS_1"/>
    <property type="match status" value="1"/>
</dbReference>
<dbReference type="Proteomes" id="UP000033876">
    <property type="component" value="Unassembled WGS sequence"/>
</dbReference>
<proteinExistence type="predicted"/>
<dbReference type="EMBL" id="LBTF01000016">
    <property type="protein sequence ID" value="KKQ35397.1"/>
    <property type="molecule type" value="Genomic_DNA"/>
</dbReference>
<protein>
    <recommendedName>
        <fullName evidence="4">MFS transporter</fullName>
    </recommendedName>
</protein>
<evidence type="ECO:0000313" key="2">
    <source>
        <dbReference type="EMBL" id="KKQ35397.1"/>
    </source>
</evidence>
<dbReference type="InterPro" id="IPR011701">
    <property type="entry name" value="MFS"/>
</dbReference>
<keyword evidence="1" id="KW-0472">Membrane</keyword>
<feature type="transmembrane region" description="Helical" evidence="1">
    <location>
        <begin position="109"/>
        <end position="127"/>
    </location>
</feature>
<sequence>MRQFHHYYGNKIYAAIHSDFWLYEFSVWLHTVARSLIAIFIPILLLQLGYSVTEALIFYGIYHLIDVPLNFLARRLVVAWGARTVIIIATLAIIGYFSVFYFLTPNAWTILLILALLNAIYDSFYWVSHMYLFIESSGQSSQAGRKTGIMHSVRAFAGMLGPAI</sequence>
<organism evidence="2 3">
    <name type="scientific">Candidatus Nomurabacteria bacterium GW2011_GWB1_37_5</name>
    <dbReference type="NCBI Taxonomy" id="1618742"/>
    <lineage>
        <taxon>Bacteria</taxon>
        <taxon>Candidatus Nomuraibacteriota</taxon>
    </lineage>
</organism>
<keyword evidence="1" id="KW-1133">Transmembrane helix</keyword>
<evidence type="ECO:0008006" key="4">
    <source>
        <dbReference type="Google" id="ProtNLM"/>
    </source>
</evidence>
<name>A0A0G0GZE4_9BACT</name>
<accession>A0A0G0GZE4</accession>
<dbReference type="Gene3D" id="1.20.1250.20">
    <property type="entry name" value="MFS general substrate transporter like domains"/>
    <property type="match status" value="1"/>
</dbReference>